<keyword evidence="1" id="KW-0472">Membrane</keyword>
<keyword evidence="1" id="KW-1133">Transmembrane helix</keyword>
<gene>
    <name evidence="2" type="ORF">F5050DRAFT_1759800</name>
</gene>
<dbReference type="EMBL" id="MU790615">
    <property type="protein sequence ID" value="KAJ3996385.1"/>
    <property type="molecule type" value="Genomic_DNA"/>
</dbReference>
<sequence>MVAEKARDSIAYLLRLLSANYFHVLYSGLAFFVLQLPVSYAKIFPRLGRTCEITLTLLWLLWLMSTVHVQIFFEREVKSTLNGVWHYTQHIDRC</sequence>
<feature type="transmembrane region" description="Helical" evidence="1">
    <location>
        <begin position="53"/>
        <end position="73"/>
    </location>
</feature>
<evidence type="ECO:0000313" key="3">
    <source>
        <dbReference type="Proteomes" id="UP001163828"/>
    </source>
</evidence>
<reference evidence="2" key="1">
    <citation type="submission" date="2022-08" db="EMBL/GenBank/DDBJ databases">
        <authorList>
            <consortium name="DOE Joint Genome Institute"/>
            <person name="Min B."/>
            <person name="Riley R."/>
            <person name="Sierra-Patev S."/>
            <person name="Naranjo-Ortiz M."/>
            <person name="Looney B."/>
            <person name="Konkel Z."/>
            <person name="Slot J.C."/>
            <person name="Sakamoto Y."/>
            <person name="Steenwyk J.L."/>
            <person name="Rokas A."/>
            <person name="Carro J."/>
            <person name="Camarero S."/>
            <person name="Ferreira P."/>
            <person name="Molpeceres G."/>
            <person name="Ruiz-Duenas F.J."/>
            <person name="Serrano A."/>
            <person name="Henrissat B."/>
            <person name="Drula E."/>
            <person name="Hughes K.W."/>
            <person name="Mata J.L."/>
            <person name="Ishikawa N.K."/>
            <person name="Vargas-Isla R."/>
            <person name="Ushijima S."/>
            <person name="Smith C.A."/>
            <person name="Ahrendt S."/>
            <person name="Andreopoulos W."/>
            <person name="He G."/>
            <person name="Labutti K."/>
            <person name="Lipzen A."/>
            <person name="Ng V."/>
            <person name="Sandor L."/>
            <person name="Barry K."/>
            <person name="Martinez A.T."/>
            <person name="Xiao Y."/>
            <person name="Gibbons J.G."/>
            <person name="Terashima K."/>
            <person name="Hibbett D.S."/>
            <person name="Grigoriev I.V."/>
        </authorList>
    </citation>
    <scope>NUCLEOTIDE SEQUENCE</scope>
    <source>
        <strain evidence="2">TFB10827</strain>
    </source>
</reference>
<dbReference type="Proteomes" id="UP001163828">
    <property type="component" value="Unassembled WGS sequence"/>
</dbReference>
<protein>
    <submittedName>
        <fullName evidence="2">Uncharacterized protein</fullName>
    </submittedName>
</protein>
<evidence type="ECO:0000256" key="1">
    <source>
        <dbReference type="SAM" id="Phobius"/>
    </source>
</evidence>
<proteinExistence type="predicted"/>
<evidence type="ECO:0000313" key="2">
    <source>
        <dbReference type="EMBL" id="KAJ3996385.1"/>
    </source>
</evidence>
<comment type="caution">
    <text evidence="2">The sequence shown here is derived from an EMBL/GenBank/DDBJ whole genome shotgun (WGS) entry which is preliminary data.</text>
</comment>
<feature type="transmembrane region" description="Helical" evidence="1">
    <location>
        <begin position="12"/>
        <end position="33"/>
    </location>
</feature>
<accession>A0ABQ8QD62</accession>
<name>A0ABQ8QD62_9AGAR</name>
<organism evidence="2 3">
    <name type="scientific">Lentinula boryana</name>
    <dbReference type="NCBI Taxonomy" id="40481"/>
    <lineage>
        <taxon>Eukaryota</taxon>
        <taxon>Fungi</taxon>
        <taxon>Dikarya</taxon>
        <taxon>Basidiomycota</taxon>
        <taxon>Agaricomycotina</taxon>
        <taxon>Agaricomycetes</taxon>
        <taxon>Agaricomycetidae</taxon>
        <taxon>Agaricales</taxon>
        <taxon>Marasmiineae</taxon>
        <taxon>Omphalotaceae</taxon>
        <taxon>Lentinula</taxon>
    </lineage>
</organism>
<keyword evidence="1" id="KW-0812">Transmembrane</keyword>
<keyword evidence="3" id="KW-1185">Reference proteome</keyword>